<evidence type="ECO:0000313" key="3">
    <source>
        <dbReference type="Proteomes" id="UP001295794"/>
    </source>
</evidence>
<feature type="compositionally biased region" description="Basic and acidic residues" evidence="1">
    <location>
        <begin position="103"/>
        <end position="114"/>
    </location>
</feature>
<feature type="region of interest" description="Disordered" evidence="1">
    <location>
        <begin position="103"/>
        <end position="131"/>
    </location>
</feature>
<keyword evidence="3" id="KW-1185">Reference proteome</keyword>
<evidence type="ECO:0000313" key="2">
    <source>
        <dbReference type="EMBL" id="CAK5263614.1"/>
    </source>
</evidence>
<comment type="caution">
    <text evidence="2">The sequence shown here is derived from an EMBL/GenBank/DDBJ whole genome shotgun (WGS) entry which is preliminary data.</text>
</comment>
<reference evidence="2" key="1">
    <citation type="submission" date="2023-11" db="EMBL/GenBank/DDBJ databases">
        <authorList>
            <person name="De Vega J J."/>
            <person name="De Vega J J."/>
        </authorList>
    </citation>
    <scope>NUCLEOTIDE SEQUENCE</scope>
</reference>
<sequence>MLSIHTSISCRNAVLGDGLRDGALNGPAVKSEDERGLLDERMDSDTAREDMDEVREMRDCAGFIATGNAGICARDVLTPVAMLSLTTNGKRATRRKWAGLPGLRKEGRALRRQESSSGSKPYTLLSPVVKD</sequence>
<feature type="region of interest" description="Disordered" evidence="1">
    <location>
        <begin position="21"/>
        <end position="52"/>
    </location>
</feature>
<evidence type="ECO:0000256" key="1">
    <source>
        <dbReference type="SAM" id="MobiDB-lite"/>
    </source>
</evidence>
<dbReference type="AlphaFoldDB" id="A0AAD2GWK6"/>
<accession>A0AAD2GWK6</accession>
<feature type="compositionally biased region" description="Basic and acidic residues" evidence="1">
    <location>
        <begin position="30"/>
        <end position="52"/>
    </location>
</feature>
<protein>
    <submittedName>
        <fullName evidence="2">Uncharacterized protein</fullName>
    </submittedName>
</protein>
<dbReference type="EMBL" id="CAVNYO010000041">
    <property type="protein sequence ID" value="CAK5263614.1"/>
    <property type="molecule type" value="Genomic_DNA"/>
</dbReference>
<gene>
    <name evidence="2" type="ORF">MYCIT1_LOCUS3118</name>
</gene>
<organism evidence="2 3">
    <name type="scientific">Mycena citricolor</name>
    <dbReference type="NCBI Taxonomy" id="2018698"/>
    <lineage>
        <taxon>Eukaryota</taxon>
        <taxon>Fungi</taxon>
        <taxon>Dikarya</taxon>
        <taxon>Basidiomycota</taxon>
        <taxon>Agaricomycotina</taxon>
        <taxon>Agaricomycetes</taxon>
        <taxon>Agaricomycetidae</taxon>
        <taxon>Agaricales</taxon>
        <taxon>Marasmiineae</taxon>
        <taxon>Mycenaceae</taxon>
        <taxon>Mycena</taxon>
    </lineage>
</organism>
<dbReference type="Proteomes" id="UP001295794">
    <property type="component" value="Unassembled WGS sequence"/>
</dbReference>
<name>A0AAD2GWK6_9AGAR</name>
<proteinExistence type="predicted"/>